<dbReference type="EMBL" id="LR746267">
    <property type="protein sequence ID" value="CAA7395191.1"/>
    <property type="molecule type" value="Genomic_DNA"/>
</dbReference>
<dbReference type="AlphaFoldDB" id="A0A7I8KBW2"/>
<comment type="subcellular location">
    <subcellularLocation>
        <location evidence="1">Secreted</location>
    </subcellularLocation>
</comment>
<protein>
    <submittedName>
        <fullName evidence="6">Uncharacterized protein</fullName>
    </submittedName>
</protein>
<organism evidence="6 7">
    <name type="scientific">Spirodela intermedia</name>
    <name type="common">Intermediate duckweed</name>
    <dbReference type="NCBI Taxonomy" id="51605"/>
    <lineage>
        <taxon>Eukaryota</taxon>
        <taxon>Viridiplantae</taxon>
        <taxon>Streptophyta</taxon>
        <taxon>Embryophyta</taxon>
        <taxon>Tracheophyta</taxon>
        <taxon>Spermatophyta</taxon>
        <taxon>Magnoliopsida</taxon>
        <taxon>Liliopsida</taxon>
        <taxon>Araceae</taxon>
        <taxon>Lemnoideae</taxon>
        <taxon>Spirodela</taxon>
    </lineage>
</organism>
<dbReference type="Pfam" id="PF00560">
    <property type="entry name" value="LRR_1"/>
    <property type="match status" value="2"/>
</dbReference>
<evidence type="ECO:0000256" key="2">
    <source>
        <dbReference type="ARBA" id="ARBA00022525"/>
    </source>
</evidence>
<proteinExistence type="predicted"/>
<dbReference type="PANTHER" id="PTHR32093:SF128">
    <property type="entry name" value="LEUCINE-RICH REPEAT-CONTAINING N-TERMINAL PLANT-TYPE DOMAIN-CONTAINING PROTEIN"/>
    <property type="match status" value="1"/>
</dbReference>
<feature type="chain" id="PRO_5029496361" evidence="5">
    <location>
        <begin position="22"/>
        <end position="433"/>
    </location>
</feature>
<accession>A0A7I8KBW2</accession>
<dbReference type="Proteomes" id="UP000663760">
    <property type="component" value="Chromosome 4"/>
</dbReference>
<dbReference type="SUPFAM" id="SSF52058">
    <property type="entry name" value="L domain-like"/>
    <property type="match status" value="1"/>
</dbReference>
<dbReference type="InterPro" id="IPR032675">
    <property type="entry name" value="LRR_dom_sf"/>
</dbReference>
<gene>
    <name evidence="6" type="ORF">SI8410_04005852</name>
</gene>
<dbReference type="PANTHER" id="PTHR32093">
    <property type="entry name" value="LEUCINE-RICH REPEAT EXTENSIN-LIKE PROTEIN 3-RELATED"/>
    <property type="match status" value="1"/>
</dbReference>
<reference evidence="6" key="1">
    <citation type="submission" date="2020-02" db="EMBL/GenBank/DDBJ databases">
        <authorList>
            <person name="Scholz U."/>
            <person name="Mascher M."/>
            <person name="Fiebig A."/>
        </authorList>
    </citation>
    <scope>NUCLEOTIDE SEQUENCE</scope>
</reference>
<evidence type="ECO:0000256" key="3">
    <source>
        <dbReference type="ARBA" id="ARBA00022729"/>
    </source>
</evidence>
<evidence type="ECO:0000256" key="1">
    <source>
        <dbReference type="ARBA" id="ARBA00004613"/>
    </source>
</evidence>
<keyword evidence="2" id="KW-0964">Secreted</keyword>
<keyword evidence="4" id="KW-0677">Repeat</keyword>
<evidence type="ECO:0000313" key="7">
    <source>
        <dbReference type="Proteomes" id="UP000663760"/>
    </source>
</evidence>
<evidence type="ECO:0000313" key="6">
    <source>
        <dbReference type="EMBL" id="CAA7395191.1"/>
    </source>
</evidence>
<evidence type="ECO:0000256" key="4">
    <source>
        <dbReference type="ARBA" id="ARBA00022737"/>
    </source>
</evidence>
<dbReference type="InterPro" id="IPR001611">
    <property type="entry name" value="Leu-rich_rpt"/>
</dbReference>
<feature type="signal peptide" evidence="5">
    <location>
        <begin position="1"/>
        <end position="21"/>
    </location>
</feature>
<evidence type="ECO:0000256" key="5">
    <source>
        <dbReference type="SAM" id="SignalP"/>
    </source>
</evidence>
<keyword evidence="7" id="KW-1185">Reference proteome</keyword>
<name>A0A7I8KBW2_SPIIN</name>
<sequence>MPVLCFVSAAVLLQLGAPAAAAASRSNLEIVIGGPPYYEPSPPPEYEPCPPPPPPRGLQPSDFENLRQYKAYLVIQRFKKTITCDPLGVTNTWNGPKICKYRGFTCDTPPNTDDRTIAGVDFNGFTLAAPTICGFADGLPDLAFFHSNTNNFSGTVPDLSRLPFLFEFDISNNRLGGPFPDTVIGLKQVVFLDLRYNGFFGRLPPSVFSLDLDYLFLNNNPFNTPIPKNVGRTSAAFLTLANNGFTGSIPSSIGNAAHTLEEVLFLNNRLSGCLPYEIGLLRRATVFDAGRNSITGPIPLSFGCLKKVEQLNLANNRLFGPVPDSVCQLPRLLNLSLSDNYFTEVGPSCWKLIHRGILNVKDNCIPGLPKQKSPEKCAAFFAKPKRYCPNIHIVPCETHQYGGYYPPTLPPPAPEPTAPPPSKTYSVLHRRLL</sequence>
<dbReference type="Gene3D" id="3.80.10.10">
    <property type="entry name" value="Ribonuclease Inhibitor"/>
    <property type="match status" value="1"/>
</dbReference>
<dbReference type="InterPro" id="IPR051582">
    <property type="entry name" value="LRR_extensin-like_regulator"/>
</dbReference>
<keyword evidence="3 5" id="KW-0732">Signal</keyword>
<dbReference type="GO" id="GO:0005576">
    <property type="term" value="C:extracellular region"/>
    <property type="evidence" value="ECO:0007669"/>
    <property type="project" value="UniProtKB-SubCell"/>
</dbReference>
<dbReference type="OrthoDB" id="676979at2759"/>